<accession>A0A267MKX4</accession>
<evidence type="ECO:0000313" key="2">
    <source>
        <dbReference type="Proteomes" id="UP000216024"/>
    </source>
</evidence>
<gene>
    <name evidence="1" type="ORF">CCE28_04905</name>
</gene>
<dbReference type="EMBL" id="NIBG01000003">
    <property type="protein sequence ID" value="PAB60241.1"/>
    <property type="molecule type" value="Genomic_DNA"/>
</dbReference>
<name>A0A267MKX4_9FIRM</name>
<evidence type="ECO:0000313" key="1">
    <source>
        <dbReference type="EMBL" id="PAB60241.1"/>
    </source>
</evidence>
<comment type="caution">
    <text evidence="1">The sequence shown here is derived from an EMBL/GenBank/DDBJ whole genome shotgun (WGS) entry which is preliminary data.</text>
</comment>
<reference evidence="1 2" key="1">
    <citation type="submission" date="2017-06" db="EMBL/GenBank/DDBJ databases">
        <title>Draft genome sequence of anaerobic fermentative bacterium Anaeromicrobium sediminis DY2726D isolated from West Pacific Ocean sediments.</title>
        <authorList>
            <person name="Zeng X."/>
        </authorList>
    </citation>
    <scope>NUCLEOTIDE SEQUENCE [LARGE SCALE GENOMIC DNA]</scope>
    <source>
        <strain evidence="1 2">DY2726D</strain>
    </source>
</reference>
<sequence length="90" mass="11104">MKKIEVICIDMFQTLVNIYSRKEFIWKRILKEEYTKEIEEKYSNLVDKKIIEKFHEDGDKNNFQNLKTIFLEKFTEVFQELKLNANFKQF</sequence>
<keyword evidence="2" id="KW-1185">Reference proteome</keyword>
<organism evidence="1 2">
    <name type="scientific">Anaeromicrobium sediminis</name>
    <dbReference type="NCBI Taxonomy" id="1478221"/>
    <lineage>
        <taxon>Bacteria</taxon>
        <taxon>Bacillati</taxon>
        <taxon>Bacillota</taxon>
        <taxon>Clostridia</taxon>
        <taxon>Peptostreptococcales</taxon>
        <taxon>Thermotaleaceae</taxon>
        <taxon>Anaeromicrobium</taxon>
    </lineage>
</organism>
<dbReference type="RefSeq" id="WP_095131571.1">
    <property type="nucleotide sequence ID" value="NZ_NIBG01000003.1"/>
</dbReference>
<proteinExistence type="predicted"/>
<dbReference type="AlphaFoldDB" id="A0A267MKX4"/>
<dbReference type="Proteomes" id="UP000216024">
    <property type="component" value="Unassembled WGS sequence"/>
</dbReference>
<protein>
    <submittedName>
        <fullName evidence="1">Uncharacterized protein</fullName>
    </submittedName>
</protein>
<dbReference type="OrthoDB" id="9802350at2"/>